<name>A0A195E682_9HYME</name>
<protein>
    <submittedName>
        <fullName evidence="2">Uncharacterized protein</fullName>
    </submittedName>
</protein>
<evidence type="ECO:0000256" key="1">
    <source>
        <dbReference type="SAM" id="MobiDB-lite"/>
    </source>
</evidence>
<accession>A0A195E682</accession>
<feature type="compositionally biased region" description="Polar residues" evidence="1">
    <location>
        <begin position="32"/>
        <end position="50"/>
    </location>
</feature>
<dbReference type="EMBL" id="KQ979568">
    <property type="protein sequence ID" value="KYN20710.1"/>
    <property type="molecule type" value="Genomic_DNA"/>
</dbReference>
<gene>
    <name evidence="2" type="ORF">ALC57_06616</name>
</gene>
<reference evidence="2 3" key="1">
    <citation type="submission" date="2015-09" db="EMBL/GenBank/DDBJ databases">
        <title>Trachymyrmex cornetzi WGS genome.</title>
        <authorList>
            <person name="Nygaard S."/>
            <person name="Hu H."/>
            <person name="Boomsma J."/>
            <person name="Zhang G."/>
        </authorList>
    </citation>
    <scope>NUCLEOTIDE SEQUENCE [LARGE SCALE GENOMIC DNA]</scope>
    <source>
        <strain evidence="2">Tcor2-1</strain>
        <tissue evidence="2">Whole body</tissue>
    </source>
</reference>
<organism evidence="2 3">
    <name type="scientific">Trachymyrmex cornetzi</name>
    <dbReference type="NCBI Taxonomy" id="471704"/>
    <lineage>
        <taxon>Eukaryota</taxon>
        <taxon>Metazoa</taxon>
        <taxon>Ecdysozoa</taxon>
        <taxon>Arthropoda</taxon>
        <taxon>Hexapoda</taxon>
        <taxon>Insecta</taxon>
        <taxon>Pterygota</taxon>
        <taxon>Neoptera</taxon>
        <taxon>Endopterygota</taxon>
        <taxon>Hymenoptera</taxon>
        <taxon>Apocrita</taxon>
        <taxon>Aculeata</taxon>
        <taxon>Formicoidea</taxon>
        <taxon>Formicidae</taxon>
        <taxon>Myrmicinae</taxon>
        <taxon>Trachymyrmex</taxon>
    </lineage>
</organism>
<evidence type="ECO:0000313" key="3">
    <source>
        <dbReference type="Proteomes" id="UP000078492"/>
    </source>
</evidence>
<dbReference type="Proteomes" id="UP000078492">
    <property type="component" value="Unassembled WGS sequence"/>
</dbReference>
<proteinExistence type="predicted"/>
<dbReference type="AlphaFoldDB" id="A0A195E682"/>
<feature type="region of interest" description="Disordered" evidence="1">
    <location>
        <begin position="31"/>
        <end position="50"/>
    </location>
</feature>
<keyword evidence="3" id="KW-1185">Reference proteome</keyword>
<evidence type="ECO:0000313" key="2">
    <source>
        <dbReference type="EMBL" id="KYN20710.1"/>
    </source>
</evidence>
<sequence length="50" mass="5570">MTDSWRNSPTVRTARAPTLFCARHTHAYTYSEGFNSGPKQSASRITAPQN</sequence>